<organism evidence="3 4">
    <name type="scientific">Hoylesella marshii DSM 16973 = JCM 13450</name>
    <dbReference type="NCBI Taxonomy" id="862515"/>
    <lineage>
        <taxon>Bacteria</taxon>
        <taxon>Pseudomonadati</taxon>
        <taxon>Bacteroidota</taxon>
        <taxon>Bacteroidia</taxon>
        <taxon>Bacteroidales</taxon>
        <taxon>Prevotellaceae</taxon>
        <taxon>Hoylesella</taxon>
    </lineage>
</organism>
<proteinExistence type="predicted"/>
<keyword evidence="2" id="KW-1133">Transmembrane helix</keyword>
<evidence type="ECO:0000256" key="2">
    <source>
        <dbReference type="SAM" id="Phobius"/>
    </source>
</evidence>
<feature type="compositionally biased region" description="Polar residues" evidence="1">
    <location>
        <begin position="1"/>
        <end position="13"/>
    </location>
</feature>
<gene>
    <name evidence="3" type="ORF">HMPREF0658_0188</name>
</gene>
<dbReference type="OrthoDB" id="1081286at2"/>
<evidence type="ECO:0000256" key="1">
    <source>
        <dbReference type="SAM" id="MobiDB-lite"/>
    </source>
</evidence>
<dbReference type="HOGENOM" id="CLU_168969_0_0_10"/>
<accession>E0NPT7</accession>
<dbReference type="RefSeq" id="WP_006947876.1">
    <property type="nucleotide sequence ID" value="NZ_BAJI01000005.1"/>
</dbReference>
<reference evidence="3" key="1">
    <citation type="submission" date="2010-07" db="EMBL/GenBank/DDBJ databases">
        <authorList>
            <person name="Muzny D."/>
            <person name="Qin X."/>
            <person name="Deng J."/>
            <person name="Jiang H."/>
            <person name="Liu Y."/>
            <person name="Qu J."/>
            <person name="Song X.-Z."/>
            <person name="Zhang L."/>
            <person name="Thornton R."/>
            <person name="Coyle M."/>
            <person name="Francisco L."/>
            <person name="Jackson L."/>
            <person name="Javaid M."/>
            <person name="Korchina V."/>
            <person name="Kovar C."/>
            <person name="Mata R."/>
            <person name="Mathew T."/>
            <person name="Ngo R."/>
            <person name="Nguyen L."/>
            <person name="Nguyen N."/>
            <person name="Okwuonu G."/>
            <person name="Ongeri F."/>
            <person name="Pham C."/>
            <person name="Simmons D."/>
            <person name="Wilczek-Boney K."/>
            <person name="Hale W."/>
            <person name="Jakkamsetti A."/>
            <person name="Pham P."/>
            <person name="Ruth R."/>
            <person name="San Lucas F."/>
            <person name="Warren J."/>
            <person name="Zhang J."/>
            <person name="Zhao Z."/>
            <person name="Zhou C."/>
            <person name="Zhu D."/>
            <person name="Lee S."/>
            <person name="Bess C."/>
            <person name="Blankenburg K."/>
            <person name="Forbes L."/>
            <person name="Fu Q."/>
            <person name="Gubbala S."/>
            <person name="Hirani K."/>
            <person name="Jayaseelan J.C."/>
            <person name="Lara F."/>
            <person name="Munidasa M."/>
            <person name="Palculict T."/>
            <person name="Patil S."/>
            <person name="Pu L.-L."/>
            <person name="Saada N."/>
            <person name="Tang L."/>
            <person name="Weissenberger G."/>
            <person name="Zhu Y."/>
            <person name="Hemphill L."/>
            <person name="Shang Y."/>
            <person name="Youmans B."/>
            <person name="Ayvaz T."/>
            <person name="Ross M."/>
            <person name="Santibanez J."/>
            <person name="Aqrawi P."/>
            <person name="Gross S."/>
            <person name="Joshi V."/>
            <person name="Fowler G."/>
            <person name="Nazareth L."/>
            <person name="Reid J."/>
            <person name="Worley K."/>
            <person name="Petrosino J."/>
            <person name="Highlander S."/>
            <person name="Gibbs R."/>
        </authorList>
    </citation>
    <scope>NUCLEOTIDE SEQUENCE [LARGE SCALE GENOMIC DNA]</scope>
    <source>
        <strain evidence="3">DSM 16973</strain>
    </source>
</reference>
<dbReference type="AlphaFoldDB" id="E0NPT7"/>
<feature type="transmembrane region" description="Helical" evidence="2">
    <location>
        <begin position="33"/>
        <end position="51"/>
    </location>
</feature>
<dbReference type="Proteomes" id="UP000004394">
    <property type="component" value="Unassembled WGS sequence"/>
</dbReference>
<dbReference type="STRING" id="862515.HMPREF0658_0188"/>
<evidence type="ECO:0000313" key="4">
    <source>
        <dbReference type="Proteomes" id="UP000004394"/>
    </source>
</evidence>
<evidence type="ECO:0000313" key="3">
    <source>
        <dbReference type="EMBL" id="EFM02813.1"/>
    </source>
</evidence>
<feature type="region of interest" description="Disordered" evidence="1">
    <location>
        <begin position="1"/>
        <end position="26"/>
    </location>
</feature>
<protein>
    <submittedName>
        <fullName evidence="3">Uncharacterized protein</fullName>
    </submittedName>
</protein>
<keyword evidence="2" id="KW-0812">Transmembrane</keyword>
<dbReference type="EMBL" id="AEEI01000008">
    <property type="protein sequence ID" value="EFM02813.1"/>
    <property type="molecule type" value="Genomic_DNA"/>
</dbReference>
<feature type="transmembrane region" description="Helical" evidence="2">
    <location>
        <begin position="57"/>
        <end position="76"/>
    </location>
</feature>
<keyword evidence="4" id="KW-1185">Reference proteome</keyword>
<comment type="caution">
    <text evidence="3">The sequence shown here is derived from an EMBL/GenBank/DDBJ whole genome shotgun (WGS) entry which is preliminary data.</text>
</comment>
<keyword evidence="2" id="KW-0472">Membrane</keyword>
<dbReference type="BioCyc" id="PMAR862515-HMP:GMOO-194-MONOMER"/>
<name>E0NPT7_9BACT</name>
<sequence>MKQNPSSPANNRLQPRRHRKVDEPSPYDGLRQILNLVFMIAAVVGMLFYFFGDRMVGTVIILVAIMIKIVECIFRIRR</sequence>